<dbReference type="Pfam" id="PF00109">
    <property type="entry name" value="ketoacyl-synt"/>
    <property type="match status" value="1"/>
</dbReference>
<evidence type="ECO:0000256" key="3">
    <source>
        <dbReference type="ARBA" id="ARBA00022679"/>
    </source>
</evidence>
<dbReference type="InterPro" id="IPR018201">
    <property type="entry name" value="Ketoacyl_synth_AS"/>
</dbReference>
<dbReference type="Pfam" id="PF02801">
    <property type="entry name" value="Ketoacyl-synt_C"/>
    <property type="match status" value="1"/>
</dbReference>
<dbReference type="Gene3D" id="3.40.366.10">
    <property type="entry name" value="Malonyl-Coenzyme A Acyl Carrier Protein, domain 2"/>
    <property type="match status" value="1"/>
</dbReference>
<evidence type="ECO:0000256" key="1">
    <source>
        <dbReference type="ARBA" id="ARBA00022450"/>
    </source>
</evidence>
<dbReference type="FunFam" id="3.40.47.10:FF:000019">
    <property type="entry name" value="Polyketide synthase type I"/>
    <property type="match status" value="1"/>
</dbReference>
<sequence length="567" mass="58943">MTSNDELLHALRVSAKENAHLRQELAAMRATEPIAVVGTGCRYPGGIDSPDTFWEMLATGRDVVGEFPTDRGWPADLHDPVPGRNGRSSTRFGGFLYDAADFDAGFFGISPREAAITDPQQRILLEVAWEALERAGIDPTSLSGTATGVFTGIMHHDYAGIGGAGSLASGRLAYVLGLEGPAVSVDTACSSSLVAIHQACQALRAGECDLALAGGVTVMATPWLFVEFSRQQALSPDGRCRSFGAGADGVGWGEGAGVVVLERLSVARARGRRVLGVVCGSAVNSDGASNGLTAPNGPSQVRVIRAALANAGLGPADVDVVEGHGTGTVLGDPIEAQALLAVYGRGRDRDRPLWLGSVKSNMGHAQAAAGVAGIIKILEAFRHETLPRTLHVDAPSPHVDWAAGDVRLLVDEQPWPVEAGRVRRAGVSSFGISGTNAHVIVEEAPADVVSRPEPAPTANGHAADAAVPTVVPWVVCGRSPEAVVAQRSRLREWAVVNPGASVVDVGWSLVSSRAQLPWRSVAVVAGGGGMAEVSEPVRVRSGGTVFVFSGQGSQWLGMGRGLFECFP</sequence>
<dbReference type="InterPro" id="IPR014030">
    <property type="entry name" value="Ketoacyl_synth_N"/>
</dbReference>
<comment type="caution">
    <text evidence="5">The sequence shown here is derived from an EMBL/GenBank/DDBJ whole genome shotgun (WGS) entry which is preliminary data.</text>
</comment>
<keyword evidence="1" id="KW-0596">Phosphopantetheine</keyword>
<dbReference type="Gene3D" id="3.30.70.3290">
    <property type="match status" value="1"/>
</dbReference>
<protein>
    <submittedName>
        <fullName evidence="5">Type I modular polyketide synthase</fullName>
    </submittedName>
</protein>
<dbReference type="InterPro" id="IPR014031">
    <property type="entry name" value="Ketoacyl_synth_C"/>
</dbReference>
<dbReference type="PANTHER" id="PTHR43775">
    <property type="entry name" value="FATTY ACID SYNTHASE"/>
    <property type="match status" value="1"/>
</dbReference>
<dbReference type="SMART" id="SM00825">
    <property type="entry name" value="PKS_KS"/>
    <property type="match status" value="1"/>
</dbReference>
<dbReference type="EMBL" id="JAAXPE010000025">
    <property type="protein sequence ID" value="NKY88126.1"/>
    <property type="molecule type" value="Genomic_DNA"/>
</dbReference>
<dbReference type="InterPro" id="IPR050091">
    <property type="entry name" value="PKS_NRPS_Biosynth_Enz"/>
</dbReference>
<accession>A0A7X6M1Q3</accession>
<dbReference type="InterPro" id="IPR016039">
    <property type="entry name" value="Thiolase-like"/>
</dbReference>
<feature type="non-terminal residue" evidence="5">
    <location>
        <position position="567"/>
    </location>
</feature>
<name>A0A7X6M1Q3_9NOCA</name>
<keyword evidence="3" id="KW-0808">Transferase</keyword>
<organism evidence="5 6">
    <name type="scientific">Nocardia veterana</name>
    <dbReference type="NCBI Taxonomy" id="132249"/>
    <lineage>
        <taxon>Bacteria</taxon>
        <taxon>Bacillati</taxon>
        <taxon>Actinomycetota</taxon>
        <taxon>Actinomycetes</taxon>
        <taxon>Mycobacteriales</taxon>
        <taxon>Nocardiaceae</taxon>
        <taxon>Nocardia</taxon>
    </lineage>
</organism>
<dbReference type="GO" id="GO:0004312">
    <property type="term" value="F:fatty acid synthase activity"/>
    <property type="evidence" value="ECO:0007669"/>
    <property type="project" value="TreeGrafter"/>
</dbReference>
<dbReference type="InterPro" id="IPR032821">
    <property type="entry name" value="PKS_assoc"/>
</dbReference>
<dbReference type="CDD" id="cd00833">
    <property type="entry name" value="PKS"/>
    <property type="match status" value="1"/>
</dbReference>
<evidence type="ECO:0000259" key="4">
    <source>
        <dbReference type="PROSITE" id="PS52004"/>
    </source>
</evidence>
<dbReference type="PANTHER" id="PTHR43775:SF51">
    <property type="entry name" value="INACTIVE PHENOLPHTHIOCEROL SYNTHESIS POLYKETIDE SYNTHASE TYPE I PKS1-RELATED"/>
    <property type="match status" value="1"/>
</dbReference>
<dbReference type="Proteomes" id="UP000523447">
    <property type="component" value="Unassembled WGS sequence"/>
</dbReference>
<dbReference type="InterPro" id="IPR016035">
    <property type="entry name" value="Acyl_Trfase/lysoPLipase"/>
</dbReference>
<proteinExistence type="predicted"/>
<evidence type="ECO:0000256" key="2">
    <source>
        <dbReference type="ARBA" id="ARBA00022553"/>
    </source>
</evidence>
<keyword evidence="2" id="KW-0597">Phosphoprotein</keyword>
<dbReference type="PROSITE" id="PS52004">
    <property type="entry name" value="KS3_2"/>
    <property type="match status" value="1"/>
</dbReference>
<dbReference type="AlphaFoldDB" id="A0A7X6M1Q3"/>
<gene>
    <name evidence="5" type="ORF">HGA07_21190</name>
</gene>
<dbReference type="InterPro" id="IPR020841">
    <property type="entry name" value="PKS_Beta-ketoAc_synthase_dom"/>
</dbReference>
<keyword evidence="6" id="KW-1185">Reference proteome</keyword>
<dbReference type="SUPFAM" id="SSF53901">
    <property type="entry name" value="Thiolase-like"/>
    <property type="match status" value="1"/>
</dbReference>
<dbReference type="InterPro" id="IPR001227">
    <property type="entry name" value="Ac_transferase_dom_sf"/>
</dbReference>
<reference evidence="5 6" key="1">
    <citation type="submission" date="2020-04" db="EMBL/GenBank/DDBJ databases">
        <title>MicrobeNet Type strains.</title>
        <authorList>
            <person name="Nicholson A.C."/>
        </authorList>
    </citation>
    <scope>NUCLEOTIDE SEQUENCE [LARGE SCALE GENOMIC DNA]</scope>
    <source>
        <strain evidence="5 6">DSM 44445</strain>
    </source>
</reference>
<feature type="domain" description="Ketosynthase family 3 (KS3)" evidence="4">
    <location>
        <begin position="31"/>
        <end position="443"/>
    </location>
</feature>
<dbReference type="GO" id="GO:0006633">
    <property type="term" value="P:fatty acid biosynthetic process"/>
    <property type="evidence" value="ECO:0007669"/>
    <property type="project" value="InterPro"/>
</dbReference>
<dbReference type="SUPFAM" id="SSF52151">
    <property type="entry name" value="FabD/lysophospholipase-like"/>
    <property type="match status" value="1"/>
</dbReference>
<dbReference type="GO" id="GO:0004315">
    <property type="term" value="F:3-oxoacyl-[acyl-carrier-protein] synthase activity"/>
    <property type="evidence" value="ECO:0007669"/>
    <property type="project" value="InterPro"/>
</dbReference>
<evidence type="ECO:0000313" key="5">
    <source>
        <dbReference type="EMBL" id="NKY88126.1"/>
    </source>
</evidence>
<evidence type="ECO:0000313" key="6">
    <source>
        <dbReference type="Proteomes" id="UP000523447"/>
    </source>
</evidence>
<dbReference type="RefSeq" id="WP_281729730.1">
    <property type="nucleotide sequence ID" value="NZ_CAWPHS010000018.1"/>
</dbReference>
<dbReference type="Pfam" id="PF16197">
    <property type="entry name" value="KAsynt_C_assoc"/>
    <property type="match status" value="1"/>
</dbReference>
<dbReference type="PROSITE" id="PS00606">
    <property type="entry name" value="KS3_1"/>
    <property type="match status" value="1"/>
</dbReference>
<dbReference type="Gene3D" id="3.40.47.10">
    <property type="match status" value="1"/>
</dbReference>